<organism evidence="3 4">
    <name type="scientific">[Candida] subhashii</name>
    <dbReference type="NCBI Taxonomy" id="561895"/>
    <lineage>
        <taxon>Eukaryota</taxon>
        <taxon>Fungi</taxon>
        <taxon>Dikarya</taxon>
        <taxon>Ascomycota</taxon>
        <taxon>Saccharomycotina</taxon>
        <taxon>Pichiomycetes</taxon>
        <taxon>Debaryomycetaceae</taxon>
        <taxon>Spathaspora</taxon>
    </lineage>
</organism>
<accession>A0A8J5QAN7</accession>
<name>A0A8J5QAN7_9ASCO</name>
<dbReference type="AlphaFoldDB" id="A0A8J5QAN7"/>
<feature type="compositionally biased region" description="Polar residues" evidence="1">
    <location>
        <begin position="340"/>
        <end position="366"/>
    </location>
</feature>
<feature type="compositionally biased region" description="Low complexity" evidence="1">
    <location>
        <begin position="427"/>
        <end position="439"/>
    </location>
</feature>
<feature type="compositionally biased region" description="Acidic residues" evidence="1">
    <location>
        <begin position="554"/>
        <end position="566"/>
    </location>
</feature>
<keyword evidence="2" id="KW-1133">Transmembrane helix</keyword>
<feature type="transmembrane region" description="Helical" evidence="2">
    <location>
        <begin position="207"/>
        <end position="240"/>
    </location>
</feature>
<keyword evidence="2" id="KW-0812">Transmembrane</keyword>
<dbReference type="Pfam" id="PF16944">
    <property type="entry name" value="KCH"/>
    <property type="match status" value="1"/>
</dbReference>
<feature type="compositionally biased region" description="Acidic residues" evidence="1">
    <location>
        <begin position="642"/>
        <end position="653"/>
    </location>
</feature>
<evidence type="ECO:0000313" key="4">
    <source>
        <dbReference type="Proteomes" id="UP000694255"/>
    </source>
</evidence>
<dbReference type="PANTHER" id="PTHR36424:SF1">
    <property type="entry name" value="LOW AFFINITY K(+) TRANSPORTER 1-RELATED"/>
    <property type="match status" value="1"/>
</dbReference>
<protein>
    <submittedName>
        <fullName evidence="3">KCH1</fullName>
    </submittedName>
</protein>
<sequence>MSRRNDRFNAEREIEKYSLDVSTFDVIDVDGFKNHKGSTIFWYIYMWVLVFLSLALLATDVYTCLNILVFHKWGTEDYKPYAYSVAKWIFTGCIIFQVVLLIYHFLWSLHIYRTKNIALVYLNSIAKRFYSIRSFSYFCLFNGIDEGGFFDFCCFLCYYELDNAFQILIADAPRQVINILTLRYYATGGELNNAILQNIVTIAKTNLYLAVILGFMCLSVLIFAIFFIKFVFGMLCYIPVKCSLRSTNYPTLKSYCSSIINRSVAKAVGQHHKPKQELLDQGILSKERISQLPPLPEEEYTRLKNTEFKYRQESVESIPMKNFYSNNQRQQPQLPKRSETSMSGFSQGTGYTNNTSYPPTRGQSLPGQHEPDHGSEYALNNTQPQEVYSPLSGGEQNPLYLRNNNMPDHFNNNRTFQSNPPLPPRDNYTNNNNNNNTYYAPPQDDFVKDPFGSVHSFQPTQDSIPVAPLVPISRKAPPPPSVEDPFTPPLQQRGFDTVPTLESNFSPTNSTPPSEAVMNLNDTDTDDDDESVLFPIQPQTSSPYNTLPRSSMDEKEDDDEDEDNDGFEFTSYHNLMTTESPKVGNITEAGGENDSLADLYMYSELESDDEKDDGVSVNTVNEDDNKSVGSGNESDEKKKKEEEDEEEEGDSEESKDVTPYPLRHFGEDNNKDDDESNNAPYPVRGLSVYR</sequence>
<evidence type="ECO:0000313" key="3">
    <source>
        <dbReference type="EMBL" id="KAG7663314.1"/>
    </source>
</evidence>
<dbReference type="RefSeq" id="XP_049263546.1">
    <property type="nucleotide sequence ID" value="XM_049406971.1"/>
</dbReference>
<dbReference type="InterPro" id="IPR031606">
    <property type="entry name" value="Kch1/2"/>
</dbReference>
<comment type="caution">
    <text evidence="3">The sequence shown here is derived from an EMBL/GenBank/DDBJ whole genome shotgun (WGS) entry which is preliminary data.</text>
</comment>
<feature type="compositionally biased region" description="Polar residues" evidence="1">
    <location>
        <begin position="537"/>
        <end position="549"/>
    </location>
</feature>
<feature type="compositionally biased region" description="Polar residues" evidence="1">
    <location>
        <begin position="402"/>
        <end position="419"/>
    </location>
</feature>
<dbReference type="EMBL" id="JAGSYN010000140">
    <property type="protein sequence ID" value="KAG7663314.1"/>
    <property type="molecule type" value="Genomic_DNA"/>
</dbReference>
<feature type="compositionally biased region" description="Polar residues" evidence="1">
    <location>
        <begin position="323"/>
        <end position="333"/>
    </location>
</feature>
<dbReference type="GO" id="GO:0005886">
    <property type="term" value="C:plasma membrane"/>
    <property type="evidence" value="ECO:0007669"/>
    <property type="project" value="InterPro"/>
</dbReference>
<dbReference type="PANTHER" id="PTHR36424">
    <property type="entry name" value="PHEROMONE-REGULATED MEMBRANE PROTEIN 6"/>
    <property type="match status" value="1"/>
</dbReference>
<reference evidence="3 4" key="1">
    <citation type="journal article" date="2021" name="DNA Res.">
        <title>Genome analysis of Candida subhashii reveals its hybrid nature and dual mitochondrial genome conformations.</title>
        <authorList>
            <person name="Mixao V."/>
            <person name="Hegedusova E."/>
            <person name="Saus E."/>
            <person name="Pryszcz L.P."/>
            <person name="Cillingova A."/>
            <person name="Nosek J."/>
            <person name="Gabaldon T."/>
        </authorList>
    </citation>
    <scope>NUCLEOTIDE SEQUENCE [LARGE SCALE GENOMIC DNA]</scope>
    <source>
        <strain evidence="3 4">CBS 10753</strain>
    </source>
</reference>
<dbReference type="OrthoDB" id="2128042at2759"/>
<feature type="region of interest" description="Disordered" evidence="1">
    <location>
        <begin position="319"/>
        <end position="690"/>
    </location>
</feature>
<dbReference type="Proteomes" id="UP000694255">
    <property type="component" value="Unassembled WGS sequence"/>
</dbReference>
<feature type="compositionally biased region" description="Pro residues" evidence="1">
    <location>
        <begin position="476"/>
        <end position="488"/>
    </location>
</feature>
<keyword evidence="4" id="KW-1185">Reference proteome</keyword>
<feature type="compositionally biased region" description="Polar residues" evidence="1">
    <location>
        <begin position="571"/>
        <end position="580"/>
    </location>
</feature>
<evidence type="ECO:0000256" key="1">
    <source>
        <dbReference type="SAM" id="MobiDB-lite"/>
    </source>
</evidence>
<gene>
    <name evidence="3" type="ORF">J8A68_003146</name>
</gene>
<dbReference type="GeneID" id="73469947"/>
<proteinExistence type="predicted"/>
<feature type="transmembrane region" description="Helical" evidence="2">
    <location>
        <begin position="42"/>
        <end position="68"/>
    </location>
</feature>
<feature type="compositionally biased region" description="Low complexity" evidence="1">
    <location>
        <begin position="503"/>
        <end position="514"/>
    </location>
</feature>
<feature type="transmembrane region" description="Helical" evidence="2">
    <location>
        <begin position="88"/>
        <end position="107"/>
    </location>
</feature>
<dbReference type="GO" id="GO:0015079">
    <property type="term" value="F:potassium ion transmembrane transporter activity"/>
    <property type="evidence" value="ECO:0007669"/>
    <property type="project" value="InterPro"/>
</dbReference>
<keyword evidence="2" id="KW-0472">Membrane</keyword>
<evidence type="ECO:0000256" key="2">
    <source>
        <dbReference type="SAM" id="Phobius"/>
    </source>
</evidence>